<evidence type="ECO:0000313" key="2">
    <source>
        <dbReference type="Proteomes" id="UP001373909"/>
    </source>
</evidence>
<reference evidence="1 2" key="1">
    <citation type="submission" date="2024-01" db="EMBL/GenBank/DDBJ databases">
        <title>Draft genome sequences of nine bacterial species from freshwater ponds near Washington, DC.</title>
        <authorList>
            <person name="Pavloudi C."/>
            <person name="Oliver L."/>
            <person name="Slattery K."/>
            <person name="Lissner G."/>
            <person name="Saw J.H."/>
        </authorList>
    </citation>
    <scope>NUCLEOTIDE SEQUENCE [LARGE SCALE GENOMIC DNA]</scope>
    <source>
        <strain evidence="2">TB1-E2</strain>
    </source>
</reference>
<protein>
    <submittedName>
        <fullName evidence="1">Uncharacterized protein</fullName>
    </submittedName>
</protein>
<keyword evidence="2" id="KW-1185">Reference proteome</keyword>
<sequence length="102" mass="11581">MTKKFVATWFYAPLSTYQKKEGVIFKEVVEYSNHRLVDLDQFSHLIAEKYEELDENGYDVVNVIPITIGQSENCTQSNGNYVGDVGFSITRGAVVVGKRRID</sequence>
<accession>A0ABZ2GJG9</accession>
<organism evidence="1 2">
    <name type="scientific">Janthinobacterium aestuarii</name>
    <dbReference type="NCBI Taxonomy" id="2985511"/>
    <lineage>
        <taxon>Bacteria</taxon>
        <taxon>Pseudomonadati</taxon>
        <taxon>Pseudomonadota</taxon>
        <taxon>Betaproteobacteria</taxon>
        <taxon>Burkholderiales</taxon>
        <taxon>Oxalobacteraceae</taxon>
        <taxon>Janthinobacterium</taxon>
    </lineage>
</organism>
<name>A0ABZ2GJG9_9BURK</name>
<dbReference type="RefSeq" id="WP_338679651.1">
    <property type="nucleotide sequence ID" value="NZ_CP142523.1"/>
</dbReference>
<proteinExistence type="predicted"/>
<gene>
    <name evidence="1" type="ORF">OPV09_25055</name>
</gene>
<dbReference type="Proteomes" id="UP001373909">
    <property type="component" value="Chromosome"/>
</dbReference>
<evidence type="ECO:0000313" key="1">
    <source>
        <dbReference type="EMBL" id="WWO45932.1"/>
    </source>
</evidence>
<dbReference type="EMBL" id="CP142523">
    <property type="protein sequence ID" value="WWO45932.1"/>
    <property type="molecule type" value="Genomic_DNA"/>
</dbReference>